<dbReference type="RefSeq" id="WP_100100838.1">
    <property type="nucleotide sequence ID" value="NZ_MDUZ01000131.1"/>
</dbReference>
<dbReference type="AlphaFoldDB" id="A0A855FV40"/>
<feature type="domain" description="GAPS4 PD-(D/E)XK nuclease" evidence="1">
    <location>
        <begin position="1"/>
        <end position="165"/>
    </location>
</feature>
<sequence length="305" mass="35210">MGENSKTSGENGEKLTKEFFELIGWKGAVKGVSVKCCNSEHECKTHGNDYVYIYDNFLHENRTDVVFVSCKNSKDGYPKATKSLQNLFKKHLNELEKIADCSKFDHDIDKMVHNQEVRKNKNYIGLLIWTHGNSESLHKDIKTELKNIQLNLTSKIPLYFVDMSRFSFIVDALTHLQYENASDEYNFYYPKLGDIISSEDKRYGKKLPIELLVSDLIPIRIEKGENISLHLYANQDFSEENLKKLCSLALDFAGDWVQNISIKFRTYHPANDIQIKDSVLMTFNNNVNIDVSSFNKNSLNLLEKK</sequence>
<dbReference type="OrthoDB" id="9152830at2"/>
<protein>
    <recommendedName>
        <fullName evidence="1">GAPS4 PD-(D/E)XK nuclease domain-containing protein</fullName>
    </recommendedName>
</protein>
<reference evidence="2 3" key="1">
    <citation type="journal article" date="2017" name="MBio">
        <title>Type VI secretion-mediated competition in the bee gut microbiome.</title>
        <authorList>
            <person name="Steele M.I."/>
            <person name="Kwong W.K."/>
            <person name="Powell J.E."/>
            <person name="Whiteley M."/>
            <person name="Moran N.A."/>
        </authorList>
    </citation>
    <scope>NUCLEOTIDE SEQUENCE [LARGE SCALE GENOMIC DNA]</scope>
    <source>
        <strain evidence="2 3">HK3</strain>
    </source>
</reference>
<dbReference type="InterPro" id="IPR058873">
    <property type="entry name" value="PDDEXK_GAPS4"/>
</dbReference>
<proteinExistence type="predicted"/>
<dbReference type="EMBL" id="MEIU01000057">
    <property type="protein sequence ID" value="PIT59786.1"/>
    <property type="molecule type" value="Genomic_DNA"/>
</dbReference>
<accession>A0A855FV40</accession>
<name>A0A855FV40_9NEIS</name>
<evidence type="ECO:0000259" key="1">
    <source>
        <dbReference type="Pfam" id="PF26115"/>
    </source>
</evidence>
<evidence type="ECO:0000313" key="2">
    <source>
        <dbReference type="EMBL" id="PIT59786.1"/>
    </source>
</evidence>
<evidence type="ECO:0000313" key="3">
    <source>
        <dbReference type="Proteomes" id="UP000230463"/>
    </source>
</evidence>
<gene>
    <name evidence="2" type="ORF">BHC57_05705</name>
</gene>
<comment type="caution">
    <text evidence="2">The sequence shown here is derived from an EMBL/GenBank/DDBJ whole genome shotgun (WGS) entry which is preliminary data.</text>
</comment>
<organism evidence="2 3">
    <name type="scientific">Snodgrassella alvi</name>
    <dbReference type="NCBI Taxonomy" id="1196083"/>
    <lineage>
        <taxon>Bacteria</taxon>
        <taxon>Pseudomonadati</taxon>
        <taxon>Pseudomonadota</taxon>
        <taxon>Betaproteobacteria</taxon>
        <taxon>Neisseriales</taxon>
        <taxon>Neisseriaceae</taxon>
        <taxon>Snodgrassella</taxon>
    </lineage>
</organism>
<dbReference type="Proteomes" id="UP000230463">
    <property type="component" value="Unassembled WGS sequence"/>
</dbReference>
<dbReference type="Pfam" id="PF26115">
    <property type="entry name" value="PDDEXK_GAPS4"/>
    <property type="match status" value="1"/>
</dbReference>